<reference evidence="1 2" key="1">
    <citation type="submission" date="2020-02" db="EMBL/GenBank/DDBJ databases">
        <title>Draft genome sequence of Haematococcus lacustris strain NIES-144.</title>
        <authorList>
            <person name="Morimoto D."/>
            <person name="Nakagawa S."/>
            <person name="Yoshida T."/>
            <person name="Sawayama S."/>
        </authorList>
    </citation>
    <scope>NUCLEOTIDE SEQUENCE [LARGE SCALE GENOMIC DNA]</scope>
    <source>
        <strain evidence="1 2">NIES-144</strain>
    </source>
</reference>
<gene>
    <name evidence="1" type="ORF">HaLaN_20055</name>
</gene>
<proteinExistence type="predicted"/>
<dbReference type="EMBL" id="BLLF01002070">
    <property type="protein sequence ID" value="GFH22573.1"/>
    <property type="molecule type" value="Genomic_DNA"/>
</dbReference>
<dbReference type="AlphaFoldDB" id="A0A699ZIZ4"/>
<dbReference type="Proteomes" id="UP000485058">
    <property type="component" value="Unassembled WGS sequence"/>
</dbReference>
<protein>
    <submittedName>
        <fullName evidence="1">Uncharacterized protein</fullName>
    </submittedName>
</protein>
<evidence type="ECO:0000313" key="1">
    <source>
        <dbReference type="EMBL" id="GFH22573.1"/>
    </source>
</evidence>
<sequence length="132" mass="14772">MEGSLPPVPTWQQRIRRWARLRQAVVDPWQRLCARFQPYFSLCEWSGWGLRAGGCGTSTNTLAAVDTQGAQMRFSLGPTWTCGISTSIYPEASYLSPMSGGIAPWVLPCSPLKEHPAPVHEYALLRTWHDLV</sequence>
<evidence type="ECO:0000313" key="2">
    <source>
        <dbReference type="Proteomes" id="UP000485058"/>
    </source>
</evidence>
<keyword evidence="2" id="KW-1185">Reference proteome</keyword>
<comment type="caution">
    <text evidence="1">The sequence shown here is derived from an EMBL/GenBank/DDBJ whole genome shotgun (WGS) entry which is preliminary data.</text>
</comment>
<name>A0A699ZIZ4_HAELA</name>
<accession>A0A699ZIZ4</accession>
<organism evidence="1 2">
    <name type="scientific">Haematococcus lacustris</name>
    <name type="common">Green alga</name>
    <name type="synonym">Haematococcus pluvialis</name>
    <dbReference type="NCBI Taxonomy" id="44745"/>
    <lineage>
        <taxon>Eukaryota</taxon>
        <taxon>Viridiplantae</taxon>
        <taxon>Chlorophyta</taxon>
        <taxon>core chlorophytes</taxon>
        <taxon>Chlorophyceae</taxon>
        <taxon>CS clade</taxon>
        <taxon>Chlamydomonadales</taxon>
        <taxon>Haematococcaceae</taxon>
        <taxon>Haematococcus</taxon>
    </lineage>
</organism>